<evidence type="ECO:0000313" key="2">
    <source>
        <dbReference type="Proteomes" id="UP000008177"/>
    </source>
</evidence>
<evidence type="ECO:0000313" key="1">
    <source>
        <dbReference type="EMBL" id="CCD52727.1"/>
    </source>
</evidence>
<protein>
    <submittedName>
        <fullName evidence="1">Uncharacterized protein</fullName>
    </submittedName>
</protein>
<name>G2YM79_BOTF4</name>
<accession>G2YM79</accession>
<gene>
    <name evidence="1" type="ORF">BofuT4_P001740.1</name>
</gene>
<reference evidence="2" key="1">
    <citation type="journal article" date="2011" name="PLoS Genet.">
        <title>Genomic analysis of the necrotrophic fungal pathogens Sclerotinia sclerotiorum and Botrytis cinerea.</title>
        <authorList>
            <person name="Amselem J."/>
            <person name="Cuomo C.A."/>
            <person name="van Kan J.A."/>
            <person name="Viaud M."/>
            <person name="Benito E.P."/>
            <person name="Couloux A."/>
            <person name="Coutinho P.M."/>
            <person name="de Vries R.P."/>
            <person name="Dyer P.S."/>
            <person name="Fillinger S."/>
            <person name="Fournier E."/>
            <person name="Gout L."/>
            <person name="Hahn M."/>
            <person name="Kohn L."/>
            <person name="Lapalu N."/>
            <person name="Plummer K.M."/>
            <person name="Pradier J.M."/>
            <person name="Quevillon E."/>
            <person name="Sharon A."/>
            <person name="Simon A."/>
            <person name="ten Have A."/>
            <person name="Tudzynski B."/>
            <person name="Tudzynski P."/>
            <person name="Wincker P."/>
            <person name="Andrew M."/>
            <person name="Anthouard V."/>
            <person name="Beever R.E."/>
            <person name="Beffa R."/>
            <person name="Benoit I."/>
            <person name="Bouzid O."/>
            <person name="Brault B."/>
            <person name="Chen Z."/>
            <person name="Choquer M."/>
            <person name="Collemare J."/>
            <person name="Cotton P."/>
            <person name="Danchin E.G."/>
            <person name="Da Silva C."/>
            <person name="Gautier A."/>
            <person name="Giraud C."/>
            <person name="Giraud T."/>
            <person name="Gonzalez C."/>
            <person name="Grossetete S."/>
            <person name="Guldener U."/>
            <person name="Henrissat B."/>
            <person name="Howlett B.J."/>
            <person name="Kodira C."/>
            <person name="Kretschmer M."/>
            <person name="Lappartient A."/>
            <person name="Leroch M."/>
            <person name="Levis C."/>
            <person name="Mauceli E."/>
            <person name="Neuveglise C."/>
            <person name="Oeser B."/>
            <person name="Pearson M."/>
            <person name="Poulain J."/>
            <person name="Poussereau N."/>
            <person name="Quesneville H."/>
            <person name="Rascle C."/>
            <person name="Schumacher J."/>
            <person name="Segurens B."/>
            <person name="Sexton A."/>
            <person name="Silva E."/>
            <person name="Sirven C."/>
            <person name="Soanes D.M."/>
            <person name="Talbot N.J."/>
            <person name="Templeton M."/>
            <person name="Yandava C."/>
            <person name="Yarden O."/>
            <person name="Zeng Q."/>
            <person name="Rollins J.A."/>
            <person name="Lebrun M.H."/>
            <person name="Dickman M."/>
        </authorList>
    </citation>
    <scope>NUCLEOTIDE SEQUENCE [LARGE SCALE GENOMIC DNA]</scope>
    <source>
        <strain evidence="2">T4</strain>
    </source>
</reference>
<dbReference type="InParanoid" id="G2YM79"/>
<dbReference type="Proteomes" id="UP000008177">
    <property type="component" value="Unplaced contigs"/>
</dbReference>
<sequence>MNGIYHSWHFSTAREFRRNLESSECKARQFWIANTKTTRQRENIPKCACTSDGFWAHGDLVALHRGMTSSPISEQLSHRPQIKPLKRHEQSKVKTRRQIHVTAFGGRRTKHPPILRLNARKKNQVVYSMVLDVDSSSVSCVSTPANEHQKPFQVHARMLVEKPDLRTTDTGLGLSLMPIRNHARKKN</sequence>
<proteinExistence type="predicted"/>
<dbReference type="HOGENOM" id="CLU_1447463_0_0_1"/>
<dbReference type="OrthoDB" id="10451472at2759"/>
<dbReference type="EMBL" id="FQ790344">
    <property type="protein sequence ID" value="CCD52727.1"/>
    <property type="molecule type" value="Genomic_DNA"/>
</dbReference>
<dbReference type="AlphaFoldDB" id="G2YM79"/>
<organism evidence="1 2">
    <name type="scientific">Botryotinia fuckeliana (strain T4)</name>
    <name type="common">Noble rot fungus</name>
    <name type="synonym">Botrytis cinerea</name>
    <dbReference type="NCBI Taxonomy" id="999810"/>
    <lineage>
        <taxon>Eukaryota</taxon>
        <taxon>Fungi</taxon>
        <taxon>Dikarya</taxon>
        <taxon>Ascomycota</taxon>
        <taxon>Pezizomycotina</taxon>
        <taxon>Leotiomycetes</taxon>
        <taxon>Helotiales</taxon>
        <taxon>Sclerotiniaceae</taxon>
        <taxon>Botrytis</taxon>
    </lineage>
</organism>